<evidence type="ECO:0000256" key="1">
    <source>
        <dbReference type="SAM" id="SignalP"/>
    </source>
</evidence>
<gene>
    <name evidence="2" type="ORF">V6N11_006858</name>
</gene>
<comment type="caution">
    <text evidence="2">The sequence shown here is derived from an EMBL/GenBank/DDBJ whole genome shotgun (WGS) entry which is preliminary data.</text>
</comment>
<evidence type="ECO:0000313" key="2">
    <source>
        <dbReference type="EMBL" id="KAK9015764.1"/>
    </source>
</evidence>
<dbReference type="EMBL" id="JBBPBN010000021">
    <property type="protein sequence ID" value="KAK9015764.1"/>
    <property type="molecule type" value="Genomic_DNA"/>
</dbReference>
<dbReference type="Proteomes" id="UP001396334">
    <property type="component" value="Unassembled WGS sequence"/>
</dbReference>
<organism evidence="2 3">
    <name type="scientific">Hibiscus sabdariffa</name>
    <name type="common">roselle</name>
    <dbReference type="NCBI Taxonomy" id="183260"/>
    <lineage>
        <taxon>Eukaryota</taxon>
        <taxon>Viridiplantae</taxon>
        <taxon>Streptophyta</taxon>
        <taxon>Embryophyta</taxon>
        <taxon>Tracheophyta</taxon>
        <taxon>Spermatophyta</taxon>
        <taxon>Magnoliopsida</taxon>
        <taxon>eudicotyledons</taxon>
        <taxon>Gunneridae</taxon>
        <taxon>Pentapetalae</taxon>
        <taxon>rosids</taxon>
        <taxon>malvids</taxon>
        <taxon>Malvales</taxon>
        <taxon>Malvaceae</taxon>
        <taxon>Malvoideae</taxon>
        <taxon>Hibiscus</taxon>
    </lineage>
</organism>
<reference evidence="2 3" key="1">
    <citation type="journal article" date="2024" name="G3 (Bethesda)">
        <title>Genome assembly of Hibiscus sabdariffa L. provides insights into metabolisms of medicinal natural products.</title>
        <authorList>
            <person name="Kim T."/>
        </authorList>
    </citation>
    <scope>NUCLEOTIDE SEQUENCE [LARGE SCALE GENOMIC DNA]</scope>
    <source>
        <strain evidence="2">TK-2024</strain>
        <tissue evidence="2">Old leaves</tissue>
    </source>
</reference>
<name>A0ABR2RSB5_9ROSI</name>
<sequence>MGCVHATGEGFLPRMVLIVLLVEAHDSTPALFFKNAVAKIAGEHVPHTEHKFEATVENDAQSNYGSSIQSYRHTTKQMYKGGRNPAFVKGVTQNDATGFQSKRGNVDVMVRVGCNDELAEPPTGAIDLVGSFNNQPRSTFALSRLSDSMSRSNFLHSWSFV</sequence>
<keyword evidence="3" id="KW-1185">Reference proteome</keyword>
<keyword evidence="1" id="KW-0732">Signal</keyword>
<proteinExistence type="predicted"/>
<feature type="signal peptide" evidence="1">
    <location>
        <begin position="1"/>
        <end position="24"/>
    </location>
</feature>
<evidence type="ECO:0000313" key="3">
    <source>
        <dbReference type="Proteomes" id="UP001396334"/>
    </source>
</evidence>
<accession>A0ABR2RSB5</accession>
<feature type="chain" id="PRO_5046773601" evidence="1">
    <location>
        <begin position="25"/>
        <end position="161"/>
    </location>
</feature>
<protein>
    <submittedName>
        <fullName evidence="2">Uncharacterized protein</fullName>
    </submittedName>
</protein>